<keyword evidence="2" id="KW-1185">Reference proteome</keyword>
<organism evidence="1 2">
    <name type="scientific">Halioglobus japonicus</name>
    <dbReference type="NCBI Taxonomy" id="930805"/>
    <lineage>
        <taxon>Bacteria</taxon>
        <taxon>Pseudomonadati</taxon>
        <taxon>Pseudomonadota</taxon>
        <taxon>Gammaproteobacteria</taxon>
        <taxon>Cellvibrionales</taxon>
        <taxon>Halieaceae</taxon>
        <taxon>Halioglobus</taxon>
    </lineage>
</organism>
<protein>
    <submittedName>
        <fullName evidence="1">Uncharacterized protein</fullName>
    </submittedName>
</protein>
<dbReference type="EMBL" id="PKUR01000015">
    <property type="protein sequence ID" value="PLW84492.1"/>
    <property type="molecule type" value="Genomic_DNA"/>
</dbReference>
<name>A0AAP8MAW3_9GAMM</name>
<evidence type="ECO:0000313" key="2">
    <source>
        <dbReference type="Proteomes" id="UP000235162"/>
    </source>
</evidence>
<dbReference type="KEGG" id="hja:BST95_02665"/>
<dbReference type="Proteomes" id="UP000235162">
    <property type="component" value="Unassembled WGS sequence"/>
</dbReference>
<evidence type="ECO:0000313" key="1">
    <source>
        <dbReference type="EMBL" id="PLW84492.1"/>
    </source>
</evidence>
<sequence length="119" mass="13577">MAKSSVALVVGLLIGGAVTYYSSLERDVQYRIQLLHHQLDFLGAQNLLLAEFAGSCETDDFELFMRVQTHELENFRIGFTQLKKNILVDSDRIERDISNHYQTLSNNLAVNQKTIEQCN</sequence>
<dbReference type="KEGG" id="hja:BST95_06655"/>
<dbReference type="RefSeq" id="WP_084198054.1">
    <property type="nucleotide sequence ID" value="NZ_BMYL01000016.1"/>
</dbReference>
<proteinExistence type="predicted"/>
<gene>
    <name evidence="1" type="ORF">C0029_18940</name>
</gene>
<reference evidence="1 2" key="1">
    <citation type="submission" date="2018-01" db="EMBL/GenBank/DDBJ databases">
        <title>The draft genome sequence of Halioglobus japonicus S1-36.</title>
        <authorList>
            <person name="Du Z.-J."/>
            <person name="Shi M.-J."/>
        </authorList>
    </citation>
    <scope>NUCLEOTIDE SEQUENCE [LARGE SCALE GENOMIC DNA]</scope>
    <source>
        <strain evidence="1 2">S1-36</strain>
    </source>
</reference>
<accession>A0AAP8MAW3</accession>
<dbReference type="AlphaFoldDB" id="A0AAP8MAW3"/>
<comment type="caution">
    <text evidence="1">The sequence shown here is derived from an EMBL/GenBank/DDBJ whole genome shotgun (WGS) entry which is preliminary data.</text>
</comment>